<keyword evidence="3" id="KW-1185">Reference proteome</keyword>
<proteinExistence type="predicted"/>
<feature type="compositionally biased region" description="Basic and acidic residues" evidence="1">
    <location>
        <begin position="412"/>
        <end position="421"/>
    </location>
</feature>
<accession>A0A8H6IYJ5</accession>
<protein>
    <submittedName>
        <fullName evidence="2">Uncharacterized protein</fullName>
    </submittedName>
</protein>
<evidence type="ECO:0000256" key="1">
    <source>
        <dbReference type="SAM" id="MobiDB-lite"/>
    </source>
</evidence>
<feature type="region of interest" description="Disordered" evidence="1">
    <location>
        <begin position="412"/>
        <end position="452"/>
    </location>
</feature>
<dbReference type="EMBL" id="WIGN01000246">
    <property type="protein sequence ID" value="KAF6803170.1"/>
    <property type="molecule type" value="Genomic_DNA"/>
</dbReference>
<evidence type="ECO:0000313" key="3">
    <source>
        <dbReference type="Proteomes" id="UP000652219"/>
    </source>
</evidence>
<gene>
    <name evidence="2" type="ORF">CSOJ01_11085</name>
</gene>
<dbReference type="AlphaFoldDB" id="A0A8H6IYJ5"/>
<feature type="compositionally biased region" description="Basic and acidic residues" evidence="1">
    <location>
        <begin position="443"/>
        <end position="452"/>
    </location>
</feature>
<organism evidence="2 3">
    <name type="scientific">Colletotrichum sojae</name>
    <dbReference type="NCBI Taxonomy" id="2175907"/>
    <lineage>
        <taxon>Eukaryota</taxon>
        <taxon>Fungi</taxon>
        <taxon>Dikarya</taxon>
        <taxon>Ascomycota</taxon>
        <taxon>Pezizomycotina</taxon>
        <taxon>Sordariomycetes</taxon>
        <taxon>Hypocreomycetidae</taxon>
        <taxon>Glomerellales</taxon>
        <taxon>Glomerellaceae</taxon>
        <taxon>Colletotrichum</taxon>
        <taxon>Colletotrichum orchidearum species complex</taxon>
    </lineage>
</organism>
<dbReference type="Proteomes" id="UP000652219">
    <property type="component" value="Unassembled WGS sequence"/>
</dbReference>
<sequence length="452" mass="52836">MYSFAAIRAKVRADLPAYRGTALEEHYQPSSLRDDFFIHAIRHNEDFAMSPEVGHICSTEDVYARARNVRLIMSNTVSDMASPAVRPYCVWYPDIATEDTYREMLSFPLVQHPRRLQRRHFPLAPPPGSSALQDVEVNLLHQPLPRDLPPVNKDILILLAAWDGNIDRYARLRRPVNVTNEIDFFVRGAYHHTPFARWLDTCVDELFPRKWDRATVRQACHARFIMNDDLSRIDSEVDGKELPEFFWWPHIPREATLRELAWRRPDLAHQVTLACIAGDHEELFRELSDGTKPTLQQWEAATESPLESYRQILQERAKKEKPNLFPTYLGFDSDNVWDGCTRPGWWSRDYLRPVKELDTDGYGLPIPKKLYNTPDDGDWEDPDPPEDHLLNHHMQEQVEDWQLLISAMDKARREAKAHDKPAILYSMEEDRKRREGPPLQPRYPKEFPEAED</sequence>
<comment type="caution">
    <text evidence="2">The sequence shown here is derived from an EMBL/GenBank/DDBJ whole genome shotgun (WGS) entry which is preliminary data.</text>
</comment>
<name>A0A8H6IYJ5_9PEZI</name>
<evidence type="ECO:0000313" key="2">
    <source>
        <dbReference type="EMBL" id="KAF6803170.1"/>
    </source>
</evidence>
<reference evidence="2 3" key="1">
    <citation type="journal article" date="2020" name="Phytopathology">
        <title>Genome Sequence Resources of Colletotrichum truncatum, C. plurivorum, C. musicola, and C. sojae: Four Species Pathogenic to Soybean (Glycine max).</title>
        <authorList>
            <person name="Rogerio F."/>
            <person name="Boufleur T.R."/>
            <person name="Ciampi-Guillardi M."/>
            <person name="Sukno S.A."/>
            <person name="Thon M.R."/>
            <person name="Massola Junior N.S."/>
            <person name="Baroncelli R."/>
        </authorList>
    </citation>
    <scope>NUCLEOTIDE SEQUENCE [LARGE SCALE GENOMIC DNA]</scope>
    <source>
        <strain evidence="2 3">LFN0009</strain>
    </source>
</reference>